<keyword evidence="3" id="KW-0520">NAD</keyword>
<keyword evidence="5" id="KW-0812">Transmembrane</keyword>
<dbReference type="SMART" id="SM00255">
    <property type="entry name" value="TIR"/>
    <property type="match status" value="1"/>
</dbReference>
<evidence type="ECO:0000259" key="6">
    <source>
        <dbReference type="PROSITE" id="PS50104"/>
    </source>
</evidence>
<dbReference type="EC" id="3.2.2.6" evidence="1"/>
<comment type="catalytic activity">
    <reaction evidence="4">
        <text>NAD(+) + H2O = ADP-D-ribose + nicotinamide + H(+)</text>
        <dbReference type="Rhea" id="RHEA:16301"/>
        <dbReference type="ChEBI" id="CHEBI:15377"/>
        <dbReference type="ChEBI" id="CHEBI:15378"/>
        <dbReference type="ChEBI" id="CHEBI:17154"/>
        <dbReference type="ChEBI" id="CHEBI:57540"/>
        <dbReference type="ChEBI" id="CHEBI:57967"/>
        <dbReference type="EC" id="3.2.2.6"/>
    </reaction>
    <physiologicalReaction direction="left-to-right" evidence="4">
        <dbReference type="Rhea" id="RHEA:16302"/>
    </physiologicalReaction>
</comment>
<organism evidence="7 8">
    <name type="scientific">Ohtaekwangia koreensis</name>
    <dbReference type="NCBI Taxonomy" id="688867"/>
    <lineage>
        <taxon>Bacteria</taxon>
        <taxon>Pseudomonadati</taxon>
        <taxon>Bacteroidota</taxon>
        <taxon>Cytophagia</taxon>
        <taxon>Cytophagales</taxon>
        <taxon>Fulvivirgaceae</taxon>
        <taxon>Ohtaekwangia</taxon>
    </lineage>
</organism>
<feature type="domain" description="TIR" evidence="6">
    <location>
        <begin position="6"/>
        <end position="138"/>
    </location>
</feature>
<evidence type="ECO:0000256" key="5">
    <source>
        <dbReference type="SAM" id="Phobius"/>
    </source>
</evidence>
<proteinExistence type="predicted"/>
<evidence type="ECO:0000256" key="2">
    <source>
        <dbReference type="ARBA" id="ARBA00022801"/>
    </source>
</evidence>
<dbReference type="GO" id="GO:0061809">
    <property type="term" value="F:NAD+ nucleosidase activity, cyclic ADP-ribose generating"/>
    <property type="evidence" value="ECO:0007669"/>
    <property type="project" value="UniProtKB-EC"/>
</dbReference>
<dbReference type="PROSITE" id="PS50104">
    <property type="entry name" value="TIR"/>
    <property type="match status" value="1"/>
</dbReference>
<dbReference type="GO" id="GO:0007165">
    <property type="term" value="P:signal transduction"/>
    <property type="evidence" value="ECO:0007669"/>
    <property type="project" value="InterPro"/>
</dbReference>
<dbReference type="PANTHER" id="PTHR32009:SF39">
    <property type="entry name" value="TIR DOMAIN-CONTAINING PROTEIN"/>
    <property type="match status" value="1"/>
</dbReference>
<feature type="transmembrane region" description="Helical" evidence="5">
    <location>
        <begin position="163"/>
        <end position="180"/>
    </location>
</feature>
<dbReference type="Pfam" id="PF13676">
    <property type="entry name" value="TIR_2"/>
    <property type="match status" value="1"/>
</dbReference>
<evidence type="ECO:0000256" key="3">
    <source>
        <dbReference type="ARBA" id="ARBA00023027"/>
    </source>
</evidence>
<evidence type="ECO:0000256" key="1">
    <source>
        <dbReference type="ARBA" id="ARBA00011982"/>
    </source>
</evidence>
<protein>
    <recommendedName>
        <fullName evidence="1">ADP-ribosyl cyclase/cyclic ADP-ribose hydrolase</fullName>
        <ecNumber evidence="1">3.2.2.6</ecNumber>
    </recommendedName>
</protein>
<name>A0A1T5MCH4_9BACT</name>
<gene>
    <name evidence="7" type="ORF">SAMN05660236_5011</name>
</gene>
<evidence type="ECO:0000313" key="8">
    <source>
        <dbReference type="Proteomes" id="UP000190961"/>
    </source>
</evidence>
<reference evidence="7 8" key="1">
    <citation type="submission" date="2017-02" db="EMBL/GenBank/DDBJ databases">
        <authorList>
            <person name="Peterson S.W."/>
        </authorList>
    </citation>
    <scope>NUCLEOTIDE SEQUENCE [LARGE SCALE GENOMIC DNA]</scope>
    <source>
        <strain evidence="7 8">DSM 25262</strain>
    </source>
</reference>
<accession>A0A1T5MCH4</accession>
<dbReference type="AlphaFoldDB" id="A0A1T5MCH4"/>
<keyword evidence="2" id="KW-0378">Hydrolase</keyword>
<keyword evidence="5" id="KW-1133">Transmembrane helix</keyword>
<dbReference type="EMBL" id="FUZU01000004">
    <property type="protein sequence ID" value="SKC85961.1"/>
    <property type="molecule type" value="Genomic_DNA"/>
</dbReference>
<dbReference type="Gene3D" id="3.40.50.10140">
    <property type="entry name" value="Toll/interleukin-1 receptor homology (TIR) domain"/>
    <property type="match status" value="1"/>
</dbReference>
<dbReference type="InterPro" id="IPR035897">
    <property type="entry name" value="Toll_tir_struct_dom_sf"/>
</dbReference>
<keyword evidence="5" id="KW-0472">Membrane</keyword>
<evidence type="ECO:0000256" key="4">
    <source>
        <dbReference type="ARBA" id="ARBA00047304"/>
    </source>
</evidence>
<dbReference type="PANTHER" id="PTHR32009">
    <property type="entry name" value="TMV RESISTANCE PROTEIN N-LIKE"/>
    <property type="match status" value="1"/>
</dbReference>
<sequence length="384" mass="44354">MDASGYRYDVFISHAVEDKIPIANELSARLESAGLKVWYSGYELSVGDHLTKTIVEGIEQCRFGVVIFSPNYISKMWTLHEFHALLARERENRKVILPVLFEITPEELAVKHLPIADIFAIRASRGIETVTQLLLEEIDKQRQVEIRKSEYERSLEIKRKVKRISVAVLLGLCILAGFYITNRIFFDGPNAAFIERCVQNRLATLQQKADLMVEEERASHRARPTTEEAIIGIYTDFKNLESYYRNDYMLHTGLETIRSKKNVSTALGIDIELLNPYNAYGFTDPALYLTRNDAEQTMVYFVVNKDPVVTTVEKVKPLSDYEYTAEVSYTNYIRLIRTTLIFSSPEENAKGMKRHEMDITGFRPMERYIFTKSGDRWSYAIYSE</sequence>
<evidence type="ECO:0000313" key="7">
    <source>
        <dbReference type="EMBL" id="SKC85961.1"/>
    </source>
</evidence>
<keyword evidence="8" id="KW-1185">Reference proteome</keyword>
<dbReference type="Proteomes" id="UP000190961">
    <property type="component" value="Unassembled WGS sequence"/>
</dbReference>
<dbReference type="STRING" id="688867.SAMN05660236_5011"/>
<dbReference type="SUPFAM" id="SSF52200">
    <property type="entry name" value="Toll/Interleukin receptor TIR domain"/>
    <property type="match status" value="1"/>
</dbReference>
<dbReference type="InterPro" id="IPR000157">
    <property type="entry name" value="TIR_dom"/>
</dbReference>